<evidence type="ECO:0000313" key="2">
    <source>
        <dbReference type="EMBL" id="MBF8185449.1"/>
    </source>
</evidence>
<reference evidence="2" key="1">
    <citation type="submission" date="2020-11" db="EMBL/GenBank/DDBJ databases">
        <title>Whole-genome analyses of Nonomuraea sp. K274.</title>
        <authorList>
            <person name="Veyisoglu A."/>
        </authorList>
    </citation>
    <scope>NUCLEOTIDE SEQUENCE</scope>
    <source>
        <strain evidence="2">K274</strain>
    </source>
</reference>
<sequence length="104" mass="12055">MSAELDFTKVNFGQMEMAEGDYVKILGSFERATDELLVKLKNELTGHWEGPGGAEEYFRQHEQRWQAAADQMRTQLDELRTALRIANENYRMAENRNKSIWADG</sequence>
<dbReference type="EMBL" id="JADOGI010000013">
    <property type="protein sequence ID" value="MBF8185449.1"/>
    <property type="molecule type" value="Genomic_DNA"/>
</dbReference>
<organism evidence="2 3">
    <name type="scientific">Nonomuraea cypriaca</name>
    <dbReference type="NCBI Taxonomy" id="1187855"/>
    <lineage>
        <taxon>Bacteria</taxon>
        <taxon>Bacillati</taxon>
        <taxon>Actinomycetota</taxon>
        <taxon>Actinomycetes</taxon>
        <taxon>Streptosporangiales</taxon>
        <taxon>Streptosporangiaceae</taxon>
        <taxon>Nonomuraea</taxon>
    </lineage>
</organism>
<dbReference type="SUPFAM" id="SSF140453">
    <property type="entry name" value="EsxAB dimer-like"/>
    <property type="match status" value="1"/>
</dbReference>
<proteinExistence type="predicted"/>
<evidence type="ECO:0000313" key="3">
    <source>
        <dbReference type="Proteomes" id="UP000605361"/>
    </source>
</evidence>
<keyword evidence="3" id="KW-1185">Reference proteome</keyword>
<feature type="coiled-coil region" evidence="1">
    <location>
        <begin position="62"/>
        <end position="96"/>
    </location>
</feature>
<accession>A0A931EVB1</accession>
<evidence type="ECO:0000256" key="1">
    <source>
        <dbReference type="SAM" id="Coils"/>
    </source>
</evidence>
<dbReference type="Proteomes" id="UP000605361">
    <property type="component" value="Unassembled WGS sequence"/>
</dbReference>
<dbReference type="InterPro" id="IPR036689">
    <property type="entry name" value="ESAT-6-like_sf"/>
</dbReference>
<dbReference type="Pfam" id="PF06013">
    <property type="entry name" value="WXG100"/>
    <property type="match status" value="1"/>
</dbReference>
<gene>
    <name evidence="2" type="ORF">ITP53_06790</name>
</gene>
<dbReference type="Gene3D" id="1.10.287.1060">
    <property type="entry name" value="ESAT-6-like"/>
    <property type="match status" value="1"/>
</dbReference>
<keyword evidence="1" id="KW-0175">Coiled coil</keyword>
<dbReference type="InterPro" id="IPR010310">
    <property type="entry name" value="T7SS_ESAT-6-like"/>
</dbReference>
<protein>
    <submittedName>
        <fullName evidence="2">WXG100 family type VII secretion target</fullName>
    </submittedName>
</protein>
<name>A0A931EVB1_9ACTN</name>
<comment type="caution">
    <text evidence="2">The sequence shown here is derived from an EMBL/GenBank/DDBJ whole genome shotgun (WGS) entry which is preliminary data.</text>
</comment>
<dbReference type="AlphaFoldDB" id="A0A931EVB1"/>
<dbReference type="RefSeq" id="WP_195894424.1">
    <property type="nucleotide sequence ID" value="NZ_JADOGI010000013.1"/>
</dbReference>